<feature type="region of interest" description="Disordered" evidence="1">
    <location>
        <begin position="28"/>
        <end position="73"/>
    </location>
</feature>
<name>A0A7I4Z6E3_HAECO</name>
<dbReference type="Proteomes" id="UP000025227">
    <property type="component" value="Unplaced"/>
</dbReference>
<protein>
    <submittedName>
        <fullName evidence="3">Retrotrans_gag domain-containing protein</fullName>
    </submittedName>
</protein>
<dbReference type="OrthoDB" id="10064127at2759"/>
<organism evidence="2 3">
    <name type="scientific">Haemonchus contortus</name>
    <name type="common">Barber pole worm</name>
    <dbReference type="NCBI Taxonomy" id="6289"/>
    <lineage>
        <taxon>Eukaryota</taxon>
        <taxon>Metazoa</taxon>
        <taxon>Ecdysozoa</taxon>
        <taxon>Nematoda</taxon>
        <taxon>Chromadorea</taxon>
        <taxon>Rhabditida</taxon>
        <taxon>Rhabditina</taxon>
        <taxon>Rhabditomorpha</taxon>
        <taxon>Strongyloidea</taxon>
        <taxon>Trichostrongylidae</taxon>
        <taxon>Haemonchus</taxon>
    </lineage>
</organism>
<evidence type="ECO:0000313" key="2">
    <source>
        <dbReference type="Proteomes" id="UP000025227"/>
    </source>
</evidence>
<dbReference type="PANTHER" id="PTHR33198">
    <property type="entry name" value="ANK_REP_REGION DOMAIN-CONTAINING PROTEIN-RELATED"/>
    <property type="match status" value="1"/>
</dbReference>
<proteinExistence type="predicted"/>
<dbReference type="WBParaSite" id="HCON_00181630-00001">
    <property type="protein sequence ID" value="HCON_00181630-00001"/>
    <property type="gene ID" value="HCON_00181630"/>
</dbReference>
<keyword evidence="2" id="KW-1185">Reference proteome</keyword>
<accession>A0A7I4Z6E3</accession>
<evidence type="ECO:0000313" key="3">
    <source>
        <dbReference type="WBParaSite" id="HCON_00181630-00001"/>
    </source>
</evidence>
<evidence type="ECO:0000256" key="1">
    <source>
        <dbReference type="SAM" id="MobiDB-lite"/>
    </source>
</evidence>
<dbReference type="AlphaFoldDB" id="A0A7I4Z6E3"/>
<sequence length="187" mass="21047">MVYKGPLGHNKHFSHCLRVLQLAIRSGTHASEEDRRGGSSNQAKRSPSIPKESQFVHRPTFKGKEDGNGSGRYCAHQGVRVGGTGEISKEDRSKHLRTARVTTARREPEPLREVHETMASHLQPKKLVLAERYGLMSQTQRPGQTLRDYYAELQKAAAKCEFEKIKDRRDAMVTMVFIGGLASIHRD</sequence>
<dbReference type="PANTHER" id="PTHR33198:SF19">
    <property type="entry name" value="CCHC-TYPE DOMAIN-CONTAINING PROTEIN"/>
    <property type="match status" value="1"/>
</dbReference>
<reference evidence="3" key="1">
    <citation type="submission" date="2020-12" db="UniProtKB">
        <authorList>
            <consortium name="WormBaseParasite"/>
        </authorList>
    </citation>
    <scope>IDENTIFICATION</scope>
    <source>
        <strain evidence="3">MHco3</strain>
    </source>
</reference>